<dbReference type="EMBL" id="UINC01040251">
    <property type="protein sequence ID" value="SVB39863.1"/>
    <property type="molecule type" value="Genomic_DNA"/>
</dbReference>
<sequence>GEGPRLARDIRLWSGDSWGRWDGETLVVETTNIHPDQNDVIPRSVFANELDQRAGNQPSAERRGIERFTRVDEETLLYDFTVEDPVIYTEPWGGEIPMWRQHDQMYEYACHEANYGMFNILRGARYEERQTAESDEQGR</sequence>
<feature type="non-terminal residue" evidence="1">
    <location>
        <position position="1"/>
    </location>
</feature>
<name>A0A382DQE5_9ZZZZ</name>
<organism evidence="1">
    <name type="scientific">marine metagenome</name>
    <dbReference type="NCBI Taxonomy" id="408172"/>
    <lineage>
        <taxon>unclassified sequences</taxon>
        <taxon>metagenomes</taxon>
        <taxon>ecological metagenomes</taxon>
    </lineage>
</organism>
<dbReference type="AlphaFoldDB" id="A0A382DQE5"/>
<proteinExistence type="predicted"/>
<gene>
    <name evidence="1" type="ORF">METZ01_LOCUS192717</name>
</gene>
<protein>
    <submittedName>
        <fullName evidence="1">Uncharacterized protein</fullName>
    </submittedName>
</protein>
<evidence type="ECO:0000313" key="1">
    <source>
        <dbReference type="EMBL" id="SVB39863.1"/>
    </source>
</evidence>
<reference evidence="1" key="1">
    <citation type="submission" date="2018-05" db="EMBL/GenBank/DDBJ databases">
        <authorList>
            <person name="Lanie J.A."/>
            <person name="Ng W.-L."/>
            <person name="Kazmierczak K.M."/>
            <person name="Andrzejewski T.M."/>
            <person name="Davidsen T.M."/>
            <person name="Wayne K.J."/>
            <person name="Tettelin H."/>
            <person name="Glass J.I."/>
            <person name="Rusch D."/>
            <person name="Podicherti R."/>
            <person name="Tsui H.-C.T."/>
            <person name="Winkler M.E."/>
        </authorList>
    </citation>
    <scope>NUCLEOTIDE SEQUENCE</scope>
</reference>
<accession>A0A382DQE5</accession>